<dbReference type="InterPro" id="IPR008258">
    <property type="entry name" value="Transglycosylase_SLT_dom_1"/>
</dbReference>
<keyword evidence="3" id="KW-1185">Reference proteome</keyword>
<dbReference type="InterPro" id="IPR023346">
    <property type="entry name" value="Lysozyme-like_dom_sf"/>
</dbReference>
<dbReference type="Proteomes" id="UP000240739">
    <property type="component" value="Unassembled WGS sequence"/>
</dbReference>
<dbReference type="AlphaFoldDB" id="A0A2T4UE86"/>
<evidence type="ECO:0000259" key="1">
    <source>
        <dbReference type="Pfam" id="PF01464"/>
    </source>
</evidence>
<dbReference type="PANTHER" id="PTHR37423:SF2">
    <property type="entry name" value="MEMBRANE-BOUND LYTIC MUREIN TRANSGLYCOSYLASE C"/>
    <property type="match status" value="1"/>
</dbReference>
<dbReference type="SUPFAM" id="SSF53955">
    <property type="entry name" value="Lysozyme-like"/>
    <property type="match status" value="1"/>
</dbReference>
<dbReference type="Gene3D" id="1.10.530.10">
    <property type="match status" value="1"/>
</dbReference>
<comment type="caution">
    <text evidence="2">The sequence shown here is derived from an EMBL/GenBank/DDBJ whole genome shotgun (WGS) entry which is preliminary data.</text>
</comment>
<feature type="domain" description="Transglycosylase SLT" evidence="1">
    <location>
        <begin position="126"/>
        <end position="220"/>
    </location>
</feature>
<name>A0A2T4UE86_9ACTN</name>
<protein>
    <recommendedName>
        <fullName evidence="1">Transglycosylase SLT domain-containing protein</fullName>
    </recommendedName>
</protein>
<evidence type="ECO:0000313" key="3">
    <source>
        <dbReference type="Proteomes" id="UP000240739"/>
    </source>
</evidence>
<dbReference type="EMBL" id="PYYB01000003">
    <property type="protein sequence ID" value="PTL55732.1"/>
    <property type="molecule type" value="Genomic_DNA"/>
</dbReference>
<evidence type="ECO:0000313" key="2">
    <source>
        <dbReference type="EMBL" id="PTL55732.1"/>
    </source>
</evidence>
<reference evidence="2 3" key="1">
    <citation type="submission" date="2018-03" db="EMBL/GenBank/DDBJ databases">
        <title>Aquarubrobacter algicola gen. nov., sp. nov., a novel actinobacterium isolated from shallow eutrophic lake during the end of cyanobacterial harmful algal blooms.</title>
        <authorList>
            <person name="Chun S.J."/>
        </authorList>
    </citation>
    <scope>NUCLEOTIDE SEQUENCE [LARGE SCALE GENOMIC DNA]</scope>
    <source>
        <strain evidence="2 3">Seoho-28</strain>
    </source>
</reference>
<dbReference type="PANTHER" id="PTHR37423">
    <property type="entry name" value="SOLUBLE LYTIC MUREIN TRANSGLYCOSYLASE-RELATED"/>
    <property type="match status" value="1"/>
</dbReference>
<sequence>MSASLAFFAATRSTRMRSAIARTAGSWVPPMTWLIERIALSMWNSTSPLCRRTVRRTGRGWFVRLMLPPRRPAHVPRYACSWHYGYVRNPGTASVGYGAARPGGGSGDRGLGSGLPSWVPAVYRPMIARAAQRWNVGAVLLAAQLRTESNFNPHARSSAGALGIAQFMPGTAQEYGLHDPFDPAAAIDAQARLMRRLLQQFAAVPLALAAYNAGPGAVQACRCAAPYSETRDYVARILALMLGQGDIGGLGAAQLTVRLVR</sequence>
<accession>A0A2T4UE86</accession>
<dbReference type="Pfam" id="PF01464">
    <property type="entry name" value="SLT"/>
    <property type="match status" value="1"/>
</dbReference>
<organism evidence="2 3">
    <name type="scientific">Paraconexibacter algicola</name>
    <dbReference type="NCBI Taxonomy" id="2133960"/>
    <lineage>
        <taxon>Bacteria</taxon>
        <taxon>Bacillati</taxon>
        <taxon>Actinomycetota</taxon>
        <taxon>Thermoleophilia</taxon>
        <taxon>Solirubrobacterales</taxon>
        <taxon>Paraconexibacteraceae</taxon>
        <taxon>Paraconexibacter</taxon>
    </lineage>
</organism>
<gene>
    <name evidence="2" type="ORF">C7Y72_19070</name>
</gene>
<dbReference type="CDD" id="cd00254">
    <property type="entry name" value="LT-like"/>
    <property type="match status" value="1"/>
</dbReference>
<proteinExistence type="predicted"/>